<reference evidence="2" key="1">
    <citation type="submission" date="2024-03" db="EMBL/GenBank/DDBJ databases">
        <title>Diverse circular DNA viruses in blood, oral, and fecal samples of captive lemurs.</title>
        <authorList>
            <person name="Paietta E.N."/>
            <person name="Kraberger S."/>
            <person name="Lund M.C."/>
            <person name="Custer J.M."/>
            <person name="Vargas K.M."/>
            <person name="Ehmke E.E."/>
            <person name="Yoder A.D."/>
            <person name="Varsani A."/>
        </authorList>
    </citation>
    <scope>NUCLEOTIDE SEQUENCE</scope>
    <source>
        <strain evidence="2">Duke_21_83</strain>
        <strain evidence="3">Duke_26_73</strain>
    </source>
</reference>
<dbReference type="EMBL" id="PP511744">
    <property type="protein sequence ID" value="XCD07051.1"/>
    <property type="molecule type" value="Genomic_DNA"/>
</dbReference>
<accession>A0AAU8AXM0</accession>
<feature type="domain" description="Replication-associated protein ORF2/G2P" evidence="1">
    <location>
        <begin position="85"/>
        <end position="221"/>
    </location>
</feature>
<name>A0AAU8AXM0_9VIRU</name>
<dbReference type="EMBL" id="PP511420">
    <property type="protein sequence ID" value="XCD04076.1"/>
    <property type="molecule type" value="Genomic_DNA"/>
</dbReference>
<organism evidence="2">
    <name type="scientific">Dulem virus 149</name>
    <dbReference type="NCBI Taxonomy" id="3145626"/>
    <lineage>
        <taxon>Viruses</taxon>
        <taxon>Monodnaviria</taxon>
        <taxon>Sangervirae</taxon>
        <taxon>Phixviricota</taxon>
        <taxon>Malgrandaviricetes</taxon>
        <taxon>Petitvirales</taxon>
        <taxon>Microviridae</taxon>
        <taxon>Microvirus</taxon>
    </lineage>
</organism>
<dbReference type="Pfam" id="PF23343">
    <property type="entry name" value="REP_ORF2-G2P"/>
    <property type="match status" value="1"/>
</dbReference>
<evidence type="ECO:0000313" key="2">
    <source>
        <dbReference type="EMBL" id="XCD04076.1"/>
    </source>
</evidence>
<dbReference type="InterPro" id="IPR056906">
    <property type="entry name" value="ORF2/G2P_dom"/>
</dbReference>
<proteinExistence type="predicted"/>
<protein>
    <submittedName>
        <fullName evidence="2">Replication initiator protein</fullName>
    </submittedName>
</protein>
<evidence type="ECO:0000259" key="1">
    <source>
        <dbReference type="Pfam" id="PF23343"/>
    </source>
</evidence>
<sequence length="360" mass="41948">MSFSPGFDCSPGFFFTMPCYHPIQAWRSRQGRNSNGSWPLVFNRDDGYPDMEVIVPCGRCIGCRLDKSRDWAVRCMHESSLWDSNLFLTLTYDDAHLPIDNGLDKTHFQKFMKRLRKWVFDPNGLGRVPQYEYFEDDQKHLINGVRFFHCGEYGGKRGRPHYHAIIYNLDFPDKVPYKLAPSGDQLYVSQTLNDLWGFGYCIIGGVTFESCAYVARYIMKKQTGELSFLHYLDPVTGVIRQKEYITMSRAPGIGGQWFERYHDDVFPRGYVLSNGYPAQPPRYYVNLLDKKNHQDYLTYKNKRANIANRYKGAPDNHPDRLFTREQLASIRADQLVRPLDDQVIQQLSSYVDIAENFEKD</sequence>
<evidence type="ECO:0000313" key="3">
    <source>
        <dbReference type="EMBL" id="XCD07051.1"/>
    </source>
</evidence>